<dbReference type="PANTHER" id="PTHR45891">
    <property type="entry name" value="ZINC FINGER HOMEOBOX PROTEIN"/>
    <property type="match status" value="1"/>
</dbReference>
<accession>A0A2I0U103</accession>
<protein>
    <submittedName>
        <fullName evidence="6">Zinc finger homeobox protein 3</fullName>
    </submittedName>
</protein>
<organism evidence="6 7">
    <name type="scientific">Limosa lapponica baueri</name>
    <dbReference type="NCBI Taxonomy" id="1758121"/>
    <lineage>
        <taxon>Eukaryota</taxon>
        <taxon>Metazoa</taxon>
        <taxon>Chordata</taxon>
        <taxon>Craniata</taxon>
        <taxon>Vertebrata</taxon>
        <taxon>Euteleostomi</taxon>
        <taxon>Archelosauria</taxon>
        <taxon>Archosauria</taxon>
        <taxon>Dinosauria</taxon>
        <taxon>Saurischia</taxon>
        <taxon>Theropoda</taxon>
        <taxon>Coelurosauria</taxon>
        <taxon>Aves</taxon>
        <taxon>Neognathae</taxon>
        <taxon>Neoaves</taxon>
        <taxon>Charadriiformes</taxon>
        <taxon>Scolopacidae</taxon>
        <taxon>Limosa</taxon>
    </lineage>
</organism>
<keyword evidence="6" id="KW-0371">Homeobox</keyword>
<comment type="subcellular location">
    <subcellularLocation>
        <location evidence="1">Nucleus</location>
    </subcellularLocation>
</comment>
<keyword evidence="6" id="KW-0238">DNA-binding</keyword>
<evidence type="ECO:0000313" key="6">
    <source>
        <dbReference type="EMBL" id="PKU39767.1"/>
    </source>
</evidence>
<dbReference type="InterPro" id="IPR051968">
    <property type="entry name" value="ZnFinger_Homeobox_TR"/>
</dbReference>
<evidence type="ECO:0000313" key="7">
    <source>
        <dbReference type="Proteomes" id="UP000233556"/>
    </source>
</evidence>
<dbReference type="GO" id="GO:0005634">
    <property type="term" value="C:nucleus"/>
    <property type="evidence" value="ECO:0007669"/>
    <property type="project" value="UniProtKB-SubCell"/>
</dbReference>
<evidence type="ECO:0000256" key="1">
    <source>
        <dbReference type="ARBA" id="ARBA00004123"/>
    </source>
</evidence>
<keyword evidence="3" id="KW-0677">Repeat</keyword>
<keyword evidence="2" id="KW-0479">Metal-binding</keyword>
<dbReference type="InterPro" id="IPR013087">
    <property type="entry name" value="Znf_C2H2_type"/>
</dbReference>
<reference evidence="7" key="1">
    <citation type="submission" date="2017-11" db="EMBL/GenBank/DDBJ databases">
        <authorList>
            <person name="Lima N.C."/>
            <person name="Parody-Merino A.M."/>
            <person name="Battley P.F."/>
            <person name="Fidler A.E."/>
            <person name="Prosdocimi F."/>
        </authorList>
    </citation>
    <scope>NUCLEOTIDE SEQUENCE [LARGE SCALE GENOMIC DNA]</scope>
</reference>
<dbReference type="Proteomes" id="UP000233556">
    <property type="component" value="Unassembled WGS sequence"/>
</dbReference>
<feature type="domain" description="C2H2-type" evidence="5">
    <location>
        <begin position="254"/>
        <end position="278"/>
    </location>
</feature>
<dbReference type="Pfam" id="PF24056">
    <property type="entry name" value="zf-C2H2_ZFHX3"/>
    <property type="match status" value="1"/>
</dbReference>
<dbReference type="AlphaFoldDB" id="A0A2I0U103"/>
<evidence type="ECO:0000259" key="5">
    <source>
        <dbReference type="SMART" id="SM00355"/>
    </source>
</evidence>
<dbReference type="GO" id="GO:0046872">
    <property type="term" value="F:metal ion binding"/>
    <property type="evidence" value="ECO:0007669"/>
    <property type="project" value="UniProtKB-KW"/>
</dbReference>
<proteinExistence type="predicted"/>
<keyword evidence="7" id="KW-1185">Reference proteome</keyword>
<feature type="domain" description="C2H2-type" evidence="5">
    <location>
        <begin position="209"/>
        <end position="233"/>
    </location>
</feature>
<name>A0A2I0U103_LIMLA</name>
<dbReference type="OrthoDB" id="6417226at2759"/>
<evidence type="ECO:0000256" key="2">
    <source>
        <dbReference type="ARBA" id="ARBA00022723"/>
    </source>
</evidence>
<reference evidence="7" key="2">
    <citation type="submission" date="2017-12" db="EMBL/GenBank/DDBJ databases">
        <title>Genome sequence of the Bar-tailed Godwit (Limosa lapponica baueri).</title>
        <authorList>
            <person name="Lima N.C.B."/>
            <person name="Parody-Merino A.M."/>
            <person name="Battley P.F."/>
            <person name="Fidler A.E."/>
            <person name="Prosdocimi F."/>
        </authorList>
    </citation>
    <scope>NUCLEOTIDE SEQUENCE [LARGE SCALE GENOMIC DNA]</scope>
</reference>
<dbReference type="GO" id="GO:0045664">
    <property type="term" value="P:regulation of neuron differentiation"/>
    <property type="evidence" value="ECO:0007669"/>
    <property type="project" value="TreeGrafter"/>
</dbReference>
<evidence type="ECO:0000256" key="4">
    <source>
        <dbReference type="ARBA" id="ARBA00022833"/>
    </source>
</evidence>
<dbReference type="EMBL" id="KZ506415">
    <property type="protein sequence ID" value="PKU39767.1"/>
    <property type="molecule type" value="Genomic_DNA"/>
</dbReference>
<dbReference type="GO" id="GO:0000978">
    <property type="term" value="F:RNA polymerase II cis-regulatory region sequence-specific DNA binding"/>
    <property type="evidence" value="ECO:0007669"/>
    <property type="project" value="TreeGrafter"/>
</dbReference>
<gene>
    <name evidence="6" type="ORF">llap_9929</name>
</gene>
<keyword evidence="4" id="KW-0862">Zinc</keyword>
<dbReference type="PANTHER" id="PTHR45891:SF4">
    <property type="entry name" value="ZINC FINGER HOMEOBOX PROTEIN 3"/>
    <property type="match status" value="1"/>
</dbReference>
<feature type="domain" description="C2H2-type" evidence="5">
    <location>
        <begin position="153"/>
        <end position="177"/>
    </location>
</feature>
<sequence length="410" mass="46120">MMLLQQNMSQIQHNRHLGLGSLPSPAEAELYQYYLAQNMNLPNLKMDSTSSDAQFMMGGFQLDPANPMATMAPSLVGGEIPLDMRLGGGQLVSEELMNLGESFTQTNDPSLKLFQCAVCNKFTTDNLDMLGLHMNVERSLPEDEWKAVMGDSYQCKLCRYNTQLKANFQLHCKTDKHVQKYQLVAHIKEGGKANEWRLKCVAIGNPVHLKCNACDYYTNSLEKLRLHTVNSRHEASLKLYKHHESGVEGESCYYHCVLCNYSTKAKLNLIQHVRSMKHQRSESLRKLQRLQKGLPEEEEDLGQIFTIRKCPAAEAEGIESSFITQTAVPGVAGPEWDCCFVSSACCTEAFFEYRSLDLICGTAENAFEKTIKYAASEPKKVKFVDLYRSTVLEAITELCGTSRMTCGKVM</sequence>
<dbReference type="GO" id="GO:0000981">
    <property type="term" value="F:DNA-binding transcription factor activity, RNA polymerase II-specific"/>
    <property type="evidence" value="ECO:0007669"/>
    <property type="project" value="TreeGrafter"/>
</dbReference>
<dbReference type="SMART" id="SM00355">
    <property type="entry name" value="ZnF_C2H2"/>
    <property type="match status" value="3"/>
</dbReference>
<evidence type="ECO:0000256" key="3">
    <source>
        <dbReference type="ARBA" id="ARBA00022737"/>
    </source>
</evidence>